<name>A0A1B6DVC3_9HEMI</name>
<reference evidence="1" key="1">
    <citation type="submission" date="2015-12" db="EMBL/GenBank/DDBJ databases">
        <title>De novo transcriptome assembly of four potential Pierce s Disease insect vectors from Arizona vineyards.</title>
        <authorList>
            <person name="Tassone E.E."/>
        </authorList>
    </citation>
    <scope>NUCLEOTIDE SEQUENCE</scope>
</reference>
<sequence length="146" mass="16615">MLLVPSHKHSSILKSHGWAQSKKWMPRKQGTPVDACPSLFKSNSLGRLYTVNPTQTECFYLRLLLVYVTGPLSFQDIRKVDGQQYPTYKDSCLALGLLEDDNQWYSMLAEAALNCTGTQIRLLFSIVQTTCFSARVQILWIITKIQ</sequence>
<dbReference type="EMBL" id="GEDC01007687">
    <property type="protein sequence ID" value="JAS29611.1"/>
    <property type="molecule type" value="Transcribed_RNA"/>
</dbReference>
<protein>
    <submittedName>
        <fullName evidence="1">Uncharacterized protein</fullName>
    </submittedName>
</protein>
<organism evidence="1">
    <name type="scientific">Clastoptera arizonana</name>
    <name type="common">Arizona spittle bug</name>
    <dbReference type="NCBI Taxonomy" id="38151"/>
    <lineage>
        <taxon>Eukaryota</taxon>
        <taxon>Metazoa</taxon>
        <taxon>Ecdysozoa</taxon>
        <taxon>Arthropoda</taxon>
        <taxon>Hexapoda</taxon>
        <taxon>Insecta</taxon>
        <taxon>Pterygota</taxon>
        <taxon>Neoptera</taxon>
        <taxon>Paraneoptera</taxon>
        <taxon>Hemiptera</taxon>
        <taxon>Auchenorrhyncha</taxon>
        <taxon>Cercopoidea</taxon>
        <taxon>Clastopteridae</taxon>
        <taxon>Clastoptera</taxon>
    </lineage>
</organism>
<gene>
    <name evidence="1" type="ORF">g.5719</name>
</gene>
<evidence type="ECO:0000313" key="1">
    <source>
        <dbReference type="EMBL" id="JAS29611.1"/>
    </source>
</evidence>
<proteinExistence type="predicted"/>
<dbReference type="AlphaFoldDB" id="A0A1B6DVC3"/>
<accession>A0A1B6DVC3</accession>